<reference evidence="2 3" key="1">
    <citation type="journal article" date="2008" name="Int. J. Syst. Evol. Microbiol.">
        <title>Neptunomonas japonica sp. nov., an Osedax japonicus symbiont-like bacterium isolated from sediment adjacent to sperm whale carcasses off Kagoshima, Japan.</title>
        <authorList>
            <person name="Miyazaki M."/>
            <person name="Nogi Y."/>
            <person name="Fujiwara Y."/>
            <person name="Kawato M."/>
            <person name="Kubokawa K."/>
            <person name="Horikoshi K."/>
        </authorList>
    </citation>
    <scope>NUCLEOTIDE SEQUENCE [LARGE SCALE GENOMIC DNA]</scope>
    <source>
        <strain evidence="2 3">JAMM 1380</strain>
    </source>
</reference>
<dbReference type="PANTHER" id="PTHR34801">
    <property type="entry name" value="EXPRESSED PROTEIN"/>
    <property type="match status" value="1"/>
</dbReference>
<keyword evidence="3" id="KW-1185">Reference proteome</keyword>
<dbReference type="AlphaFoldDB" id="A0A7R6PBU8"/>
<feature type="transmembrane region" description="Helical" evidence="1">
    <location>
        <begin position="6"/>
        <end position="25"/>
    </location>
</feature>
<keyword evidence="1" id="KW-0472">Membrane</keyword>
<dbReference type="Proteomes" id="UP000595332">
    <property type="component" value="Chromosome"/>
</dbReference>
<dbReference type="InterPro" id="IPR010865">
    <property type="entry name" value="DUF1499"/>
</dbReference>
<evidence type="ECO:0000256" key="1">
    <source>
        <dbReference type="SAM" id="Phobius"/>
    </source>
</evidence>
<dbReference type="PIRSF" id="PIRSF026426">
    <property type="entry name" value="DUF1499"/>
    <property type="match status" value="1"/>
</dbReference>
<protein>
    <recommendedName>
        <fullName evidence="4">DUF1499 domain-containing protein</fullName>
    </recommendedName>
</protein>
<evidence type="ECO:0000313" key="2">
    <source>
        <dbReference type="EMBL" id="BBB29619.1"/>
    </source>
</evidence>
<evidence type="ECO:0000313" key="3">
    <source>
        <dbReference type="Proteomes" id="UP000595332"/>
    </source>
</evidence>
<proteinExistence type="predicted"/>
<dbReference type="EMBL" id="AP014546">
    <property type="protein sequence ID" value="BBB29619.1"/>
    <property type="molecule type" value="Genomic_DNA"/>
</dbReference>
<dbReference type="RefSeq" id="WP_201350223.1">
    <property type="nucleotide sequence ID" value="NZ_AP014546.1"/>
</dbReference>
<dbReference type="PANTHER" id="PTHR34801:SF6">
    <property type="entry name" value="SLL1620 PROTEIN"/>
    <property type="match status" value="1"/>
</dbReference>
<sequence length="166" mass="18552">MKLLLTLAVVVISAIIIYFFVLSYLSKQSSPLGLVDAKLTVCIQKPNCVCSEYPEDTSHFIEPVDLNVQGLRSHLSSMDVILTIKEAITDAGGKLQENQALHSEALYFAATFHSSLFGFIDDLEVRFDPKNNLLHFRSASRAGYSDFGVNRKRVMQLSDAIVRRLQ</sequence>
<keyword evidence="1" id="KW-0812">Transmembrane</keyword>
<dbReference type="Pfam" id="PF07386">
    <property type="entry name" value="DUF1499"/>
    <property type="match status" value="1"/>
</dbReference>
<name>A0A7R6PBU8_9GAMM</name>
<gene>
    <name evidence="2" type="ORF">NEJAP_1668</name>
</gene>
<accession>A0A7R6PBU8</accession>
<keyword evidence="1" id="KW-1133">Transmembrane helix</keyword>
<dbReference type="KEGG" id="njp:NEJAP_1668"/>
<evidence type="ECO:0008006" key="4">
    <source>
        <dbReference type="Google" id="ProtNLM"/>
    </source>
</evidence>
<organism evidence="2 3">
    <name type="scientific">Neptunomonas japonica JAMM 1380</name>
    <dbReference type="NCBI Taxonomy" id="1441457"/>
    <lineage>
        <taxon>Bacteria</taxon>
        <taxon>Pseudomonadati</taxon>
        <taxon>Pseudomonadota</taxon>
        <taxon>Gammaproteobacteria</taxon>
        <taxon>Oceanospirillales</taxon>
        <taxon>Oceanospirillaceae</taxon>
        <taxon>Neptunomonas</taxon>
    </lineage>
</organism>